<evidence type="ECO:0000313" key="3">
    <source>
        <dbReference type="Proteomes" id="UP000323521"/>
    </source>
</evidence>
<name>A0A3G1KS14_FORW1</name>
<evidence type="ECO:0000259" key="1">
    <source>
        <dbReference type="Pfam" id="PF02120"/>
    </source>
</evidence>
<dbReference type="OrthoDB" id="1936401at2"/>
<dbReference type="Proteomes" id="UP000323521">
    <property type="component" value="Chromosome"/>
</dbReference>
<feature type="domain" description="Flagellar hook-length control protein-like C-terminal" evidence="1">
    <location>
        <begin position="286"/>
        <end position="353"/>
    </location>
</feature>
<sequence>MSLDKINSVWPLTKYQQQHESSQLNKGDIFRATVVDVKNDQVVLRIRGELLQAASTVPLKAGETALFQVKEIKDRLLVLKKQESFLPLSGEKTMGSLLEELGLPVSPEGKQVVSHLLSKELPLSKNLIEQILKGLNGVPENLKESFIKIKTWLVGAGITDPEVQQNLLSTLLNSREALHLLEKLLTFYQRSGTDPGSAFKTVLLEKLLRDLSSLPPEEKGVFDYEALKRQLSELISFQKTVNQSRLDNPRLPDLVYYPIPLQQGESRIPAQIYLVMKDKSQAAFQEQVSLLLSLQTENMGMLWFDIRIKGMALNITAFTEHQDISAYLNRTWELLKDGLEGHQFKVNSFSCREKRVTSVFELADDLGNEEIYRSLDIKI</sequence>
<organism evidence="2 3">
    <name type="scientific">Formimonas warabiya</name>
    <dbReference type="NCBI Taxonomy" id="1761012"/>
    <lineage>
        <taxon>Bacteria</taxon>
        <taxon>Bacillati</taxon>
        <taxon>Bacillota</taxon>
        <taxon>Clostridia</taxon>
        <taxon>Eubacteriales</taxon>
        <taxon>Peptococcaceae</taxon>
        <taxon>Candidatus Formimonas</taxon>
    </lineage>
</organism>
<gene>
    <name evidence="2" type="ORF">DCMF_11145</name>
</gene>
<dbReference type="Pfam" id="PF02120">
    <property type="entry name" value="Flg_hook"/>
    <property type="match status" value="1"/>
</dbReference>
<reference evidence="2 3" key="1">
    <citation type="submission" date="2016-10" db="EMBL/GenBank/DDBJ databases">
        <title>Complete Genome Sequence of Peptococcaceae strain DCMF.</title>
        <authorList>
            <person name="Edwards R.J."/>
            <person name="Holland S.I."/>
            <person name="Deshpande N.P."/>
            <person name="Wong Y.K."/>
            <person name="Ertan H."/>
            <person name="Manefield M."/>
            <person name="Russell T.L."/>
            <person name="Lee M.J."/>
        </authorList>
    </citation>
    <scope>NUCLEOTIDE SEQUENCE [LARGE SCALE GENOMIC DNA]</scope>
    <source>
        <strain evidence="2 3">DCMF</strain>
    </source>
</reference>
<proteinExistence type="predicted"/>
<dbReference type="EMBL" id="CP017634">
    <property type="protein sequence ID" value="ATW25248.1"/>
    <property type="molecule type" value="Genomic_DNA"/>
</dbReference>
<protein>
    <recommendedName>
        <fullName evidence="1">Flagellar hook-length control protein-like C-terminal domain-containing protein</fullName>
    </recommendedName>
</protein>
<dbReference type="InterPro" id="IPR021136">
    <property type="entry name" value="Flagellar_hook_control-like_C"/>
</dbReference>
<dbReference type="AlphaFoldDB" id="A0A3G1KS14"/>
<keyword evidence="3" id="KW-1185">Reference proteome</keyword>
<accession>A0A3G1KS14</accession>
<dbReference type="KEGG" id="fwa:DCMF_11145"/>
<dbReference type="RefSeq" id="WP_148134504.1">
    <property type="nucleotide sequence ID" value="NZ_CP017634.1"/>
</dbReference>
<evidence type="ECO:0000313" key="2">
    <source>
        <dbReference type="EMBL" id="ATW25248.1"/>
    </source>
</evidence>